<accession>A0A1W6MVV9</accession>
<dbReference type="Gene3D" id="3.40.1190.10">
    <property type="entry name" value="Mur-like, catalytic domain"/>
    <property type="match status" value="1"/>
</dbReference>
<dbReference type="InterPro" id="IPR013221">
    <property type="entry name" value="Mur_ligase_cen"/>
</dbReference>
<comment type="caution">
    <text evidence="7">Lacks conserved residue(s) required for the propagation of feature annotation.</text>
</comment>
<dbReference type="SUPFAM" id="SSF51984">
    <property type="entry name" value="MurCD N-terminal domain"/>
    <property type="match status" value="1"/>
</dbReference>
<name>A0A1W6MVV9_9HYPH</name>
<dbReference type="Pfam" id="PF08245">
    <property type="entry name" value="Mur_ligase_M"/>
    <property type="match status" value="1"/>
</dbReference>
<gene>
    <name evidence="7" type="primary">murD</name>
    <name evidence="9" type="ORF">B1812_11710</name>
</gene>
<evidence type="ECO:0000256" key="7">
    <source>
        <dbReference type="HAMAP-Rule" id="MF_00639"/>
    </source>
</evidence>
<dbReference type="SUPFAM" id="SSF53623">
    <property type="entry name" value="MurD-like peptide ligases, catalytic domain"/>
    <property type="match status" value="1"/>
</dbReference>
<sequence length="472" mass="50003">MTPIESFRERQVALFGLDAPGLATLRALMAGGASVTAWDDAESARLQAIAEGMNVADLSVADWGRFDALILTPGAAPTHPVPHWTVERAQAAGVEIIGDLELFCREREARAPGAVFVVVTGANGQSTTSALIAHILREAGREPQLGGDVGQPILSLAPPDDERIHVVEVSSFQIDLAPSLSPTVGLLLNLSPDHLDRQGSMERDAAVKERVPSNAEIALVGVDDAYCHAIGAKLIAEAAEGRRVAPVSGERSLDWGFYAEGDEILYRAAGDPEVQVESLGALPKARALVGAYNRQNAIFAAAACWELGLSDEEIAQGLVSFTGVPHRLETVAKVGRVLFVNDSKATDAAAAARALAEFSEIFWILGGKPKHGGIESLRPFFPRVAKAYLIGEATEEFAETLEGYVPFERCCALTVATDRAASDAVASAARDPVVLLAPACASYDQFADFEARGEAFREIVQRIAALDQGDAS</sequence>
<dbReference type="PANTHER" id="PTHR43692:SF1">
    <property type="entry name" value="UDP-N-ACETYLMURAMOYLALANINE--D-GLUTAMATE LIGASE"/>
    <property type="match status" value="1"/>
</dbReference>
<evidence type="ECO:0000256" key="4">
    <source>
        <dbReference type="ARBA" id="ARBA00022598"/>
    </source>
</evidence>
<dbReference type="Gene3D" id="3.40.50.720">
    <property type="entry name" value="NAD(P)-binding Rossmann-like Domain"/>
    <property type="match status" value="1"/>
</dbReference>
<dbReference type="UniPathway" id="UPA00219"/>
<dbReference type="STRING" id="655015.B1812_11710"/>
<dbReference type="AlphaFoldDB" id="A0A1W6MVV9"/>
<dbReference type="SUPFAM" id="SSF53244">
    <property type="entry name" value="MurD-like peptide ligases, peptide-binding domain"/>
    <property type="match status" value="1"/>
</dbReference>
<dbReference type="EMBL" id="CP019948">
    <property type="protein sequence ID" value="ARN81629.1"/>
    <property type="molecule type" value="Genomic_DNA"/>
</dbReference>
<keyword evidence="7" id="KW-0961">Cell wall biogenesis/degradation</keyword>
<dbReference type="GO" id="GO:0071555">
    <property type="term" value="P:cell wall organization"/>
    <property type="evidence" value="ECO:0007669"/>
    <property type="project" value="UniProtKB-KW"/>
</dbReference>
<protein>
    <recommendedName>
        <fullName evidence="7">UDP-N-acetylmuramoylalanine--D-glutamate ligase</fullName>
        <ecNumber evidence="7">6.3.2.9</ecNumber>
    </recommendedName>
    <alternativeName>
        <fullName evidence="7">D-glutamic acid-adding enzyme</fullName>
    </alternativeName>
    <alternativeName>
        <fullName evidence="7">UDP-N-acetylmuramoyl-L-alanyl-D-glutamate synthetase</fullName>
    </alternativeName>
</protein>
<dbReference type="GO" id="GO:0005524">
    <property type="term" value="F:ATP binding"/>
    <property type="evidence" value="ECO:0007669"/>
    <property type="project" value="UniProtKB-UniRule"/>
</dbReference>
<dbReference type="InterPro" id="IPR005762">
    <property type="entry name" value="MurD"/>
</dbReference>
<evidence type="ECO:0000256" key="1">
    <source>
        <dbReference type="ARBA" id="ARBA00004496"/>
    </source>
</evidence>
<dbReference type="Gene3D" id="3.90.190.20">
    <property type="entry name" value="Mur ligase, C-terminal domain"/>
    <property type="match status" value="1"/>
</dbReference>
<comment type="subcellular location">
    <subcellularLocation>
        <location evidence="1 7">Cytoplasm</location>
    </subcellularLocation>
</comment>
<keyword evidence="4 7" id="KW-0436">Ligase</keyword>
<feature type="domain" description="Mur ligase central" evidence="8">
    <location>
        <begin position="119"/>
        <end position="304"/>
    </location>
</feature>
<keyword evidence="5 7" id="KW-0547">Nucleotide-binding</keyword>
<dbReference type="GO" id="GO:0005737">
    <property type="term" value="C:cytoplasm"/>
    <property type="evidence" value="ECO:0007669"/>
    <property type="project" value="UniProtKB-SubCell"/>
</dbReference>
<dbReference type="HAMAP" id="MF_00639">
    <property type="entry name" value="MurD"/>
    <property type="match status" value="1"/>
</dbReference>
<dbReference type="OrthoDB" id="9809796at2"/>
<organism evidence="9 10">
    <name type="scientific">Methylocystis bryophila</name>
    <dbReference type="NCBI Taxonomy" id="655015"/>
    <lineage>
        <taxon>Bacteria</taxon>
        <taxon>Pseudomonadati</taxon>
        <taxon>Pseudomonadota</taxon>
        <taxon>Alphaproteobacteria</taxon>
        <taxon>Hyphomicrobiales</taxon>
        <taxon>Methylocystaceae</taxon>
        <taxon>Methylocystis</taxon>
    </lineage>
</organism>
<comment type="similarity">
    <text evidence="7">Belongs to the MurCDEF family.</text>
</comment>
<evidence type="ECO:0000256" key="6">
    <source>
        <dbReference type="ARBA" id="ARBA00022840"/>
    </source>
</evidence>
<proteinExistence type="inferred from homology"/>
<comment type="catalytic activity">
    <reaction evidence="7">
        <text>UDP-N-acetyl-alpha-D-muramoyl-L-alanine + D-glutamate + ATP = UDP-N-acetyl-alpha-D-muramoyl-L-alanyl-D-glutamate + ADP + phosphate + H(+)</text>
        <dbReference type="Rhea" id="RHEA:16429"/>
        <dbReference type="ChEBI" id="CHEBI:15378"/>
        <dbReference type="ChEBI" id="CHEBI:29986"/>
        <dbReference type="ChEBI" id="CHEBI:30616"/>
        <dbReference type="ChEBI" id="CHEBI:43474"/>
        <dbReference type="ChEBI" id="CHEBI:83898"/>
        <dbReference type="ChEBI" id="CHEBI:83900"/>
        <dbReference type="ChEBI" id="CHEBI:456216"/>
        <dbReference type="EC" id="6.3.2.9"/>
    </reaction>
</comment>
<dbReference type="RefSeq" id="WP_085771744.1">
    <property type="nucleotide sequence ID" value="NZ_AP027149.1"/>
</dbReference>
<keyword evidence="6 7" id="KW-0067">ATP-binding</keyword>
<reference evidence="9 10" key="1">
    <citation type="submission" date="2017-02" db="EMBL/GenBank/DDBJ databases">
        <authorList>
            <person name="Peterson S.W."/>
        </authorList>
    </citation>
    <scope>NUCLEOTIDE SEQUENCE [LARGE SCALE GENOMIC DNA]</scope>
    <source>
        <strain evidence="9 10">S285</strain>
    </source>
</reference>
<evidence type="ECO:0000259" key="8">
    <source>
        <dbReference type="Pfam" id="PF08245"/>
    </source>
</evidence>
<dbReference type="EC" id="6.3.2.9" evidence="7"/>
<comment type="function">
    <text evidence="7">Cell wall formation. Catalyzes the addition of glutamate to the nucleotide precursor UDP-N-acetylmuramoyl-L-alanine (UMA).</text>
</comment>
<dbReference type="GO" id="GO:0008764">
    <property type="term" value="F:UDP-N-acetylmuramoylalanine-D-glutamate ligase activity"/>
    <property type="evidence" value="ECO:0007669"/>
    <property type="project" value="UniProtKB-UniRule"/>
</dbReference>
<keyword evidence="7" id="KW-0131">Cell cycle</keyword>
<dbReference type="NCBIfam" id="TIGR01087">
    <property type="entry name" value="murD"/>
    <property type="match status" value="1"/>
</dbReference>
<evidence type="ECO:0000313" key="10">
    <source>
        <dbReference type="Proteomes" id="UP000193978"/>
    </source>
</evidence>
<keyword evidence="7" id="KW-0132">Cell division</keyword>
<dbReference type="GO" id="GO:0009252">
    <property type="term" value="P:peptidoglycan biosynthetic process"/>
    <property type="evidence" value="ECO:0007669"/>
    <property type="project" value="UniProtKB-UniRule"/>
</dbReference>
<evidence type="ECO:0000256" key="2">
    <source>
        <dbReference type="ARBA" id="ARBA00004752"/>
    </source>
</evidence>
<dbReference type="InterPro" id="IPR036565">
    <property type="entry name" value="Mur-like_cat_sf"/>
</dbReference>
<keyword evidence="3 7" id="KW-0963">Cytoplasm</keyword>
<evidence type="ECO:0000256" key="5">
    <source>
        <dbReference type="ARBA" id="ARBA00022741"/>
    </source>
</evidence>
<keyword evidence="10" id="KW-1185">Reference proteome</keyword>
<evidence type="ECO:0000313" key="9">
    <source>
        <dbReference type="EMBL" id="ARN81629.1"/>
    </source>
</evidence>
<dbReference type="Proteomes" id="UP000193978">
    <property type="component" value="Chromosome"/>
</dbReference>
<dbReference type="PANTHER" id="PTHR43692">
    <property type="entry name" value="UDP-N-ACETYLMURAMOYLALANINE--D-GLUTAMATE LIGASE"/>
    <property type="match status" value="1"/>
</dbReference>
<comment type="pathway">
    <text evidence="2 7">Cell wall biogenesis; peptidoglycan biosynthesis.</text>
</comment>
<dbReference type="KEGG" id="mbry:B1812_11710"/>
<dbReference type="GO" id="GO:0008360">
    <property type="term" value="P:regulation of cell shape"/>
    <property type="evidence" value="ECO:0007669"/>
    <property type="project" value="UniProtKB-KW"/>
</dbReference>
<keyword evidence="7" id="KW-0573">Peptidoglycan synthesis</keyword>
<keyword evidence="7" id="KW-0133">Cell shape</keyword>
<dbReference type="GO" id="GO:0051301">
    <property type="term" value="P:cell division"/>
    <property type="evidence" value="ECO:0007669"/>
    <property type="project" value="UniProtKB-KW"/>
</dbReference>
<dbReference type="InterPro" id="IPR036615">
    <property type="entry name" value="Mur_ligase_C_dom_sf"/>
</dbReference>
<evidence type="ECO:0000256" key="3">
    <source>
        <dbReference type="ARBA" id="ARBA00022490"/>
    </source>
</evidence>